<evidence type="ECO:0000256" key="1">
    <source>
        <dbReference type="ARBA" id="ARBA00004141"/>
    </source>
</evidence>
<dbReference type="PANTHER" id="PTHR24043:SF8">
    <property type="entry name" value="EGF-LIKE DOMAIN-CONTAINING PROTEIN"/>
    <property type="match status" value="1"/>
</dbReference>
<dbReference type="GO" id="GO:0004930">
    <property type="term" value="F:G protein-coupled receptor activity"/>
    <property type="evidence" value="ECO:0007669"/>
    <property type="project" value="InterPro"/>
</dbReference>
<evidence type="ECO:0000256" key="5">
    <source>
        <dbReference type="ARBA" id="ARBA00022692"/>
    </source>
</evidence>
<evidence type="ECO:0000256" key="10">
    <source>
        <dbReference type="SAM" id="Phobius"/>
    </source>
</evidence>
<evidence type="ECO:0000256" key="2">
    <source>
        <dbReference type="ARBA" id="ARBA00004236"/>
    </source>
</evidence>
<dbReference type="InterPro" id="IPR057244">
    <property type="entry name" value="GAIN_B"/>
</dbReference>
<dbReference type="Pfam" id="PF01825">
    <property type="entry name" value="GPS"/>
    <property type="match status" value="1"/>
</dbReference>
<accession>A0A8W8P1I7</accession>
<feature type="transmembrane region" description="Helical" evidence="10">
    <location>
        <begin position="618"/>
        <end position="639"/>
    </location>
</feature>
<reference evidence="12" key="1">
    <citation type="submission" date="2022-08" db="UniProtKB">
        <authorList>
            <consortium name="EnsemblMetazoa"/>
        </authorList>
    </citation>
    <scope>IDENTIFICATION</scope>
    <source>
        <strain evidence="12">05x7-T-G4-1.051#20</strain>
    </source>
</reference>
<feature type="domain" description="GAIN-B" evidence="11">
    <location>
        <begin position="35"/>
        <end position="189"/>
    </location>
</feature>
<feature type="transmembrane region" description="Helical" evidence="10">
    <location>
        <begin position="253"/>
        <end position="276"/>
    </location>
</feature>
<dbReference type="Gene3D" id="2.60.220.50">
    <property type="match status" value="1"/>
</dbReference>
<organism evidence="12 13">
    <name type="scientific">Magallana gigas</name>
    <name type="common">Pacific oyster</name>
    <name type="synonym">Crassostrea gigas</name>
    <dbReference type="NCBI Taxonomy" id="29159"/>
    <lineage>
        <taxon>Eukaryota</taxon>
        <taxon>Metazoa</taxon>
        <taxon>Spiralia</taxon>
        <taxon>Lophotrochozoa</taxon>
        <taxon>Mollusca</taxon>
        <taxon>Bivalvia</taxon>
        <taxon>Autobranchia</taxon>
        <taxon>Pteriomorphia</taxon>
        <taxon>Ostreida</taxon>
        <taxon>Ostreoidea</taxon>
        <taxon>Ostreidae</taxon>
        <taxon>Magallana</taxon>
    </lineage>
</organism>
<evidence type="ECO:0000313" key="12">
    <source>
        <dbReference type="EnsemblMetazoa" id="G9312.1:cds"/>
    </source>
</evidence>
<keyword evidence="3" id="KW-1003">Cell membrane</keyword>
<dbReference type="InterPro" id="IPR042635">
    <property type="entry name" value="MEGF10/SREC1/2-like"/>
</dbReference>
<sequence>MNYCKQLQTVVFKGVATRFCDEHGEWKLPNLINCTNEALVNASSLLDGIIANETQDKFRIQKTVNNTLQLMKHLTSSNSGISAGDLSSSLGVLEKIVTVTNATRSVIEKEVYYAVIDNILSPNNSNSWTTISEQNESTEMRALCVSWDFDLNKWSEEGCTVIQTDRQRTVCQCNHLTNFAILMRPYTQVTEESPFLKTMSLAGVALSIAFTFLTSLIYILTWRSGLRSLGTLLPVLGVTWLFGILAVNENAVVFQYLFVIANSFQGFFIFVSHVLLDKKVRQGIGNRYPSLSTIFSFAERGTKETTISSPSPSTSKSNEPKLIKEDVGCPTPGYYGFNCTIPCPDVNCGYCHIETGTCQGGCIPGYRGHQCELGCPRPGYYGIDCNLPCPDKCRYCHIETGTCQGCKPGYNGHQCELECDKGWYGEGCQRQCGHCINTTQCDHVNGTCSQGCEFGYKSETCAQVCDDHFYGENCSVPCGNCLKNEQCHHLNGTCFNGCMSGFKGSECIEECQDGYFGENCIRECPDKCYSCNKSSGICDQGCHPGWKGTYCTEACSNNTYGLLCLLTCGNCIDKQQCHHVTGKCPEGCAVGFQGKKCDKVQCTVQCLRPSAEPADHPSITYSVSALLAVCVIVIIFLTLRLCKHEQCYKCHQQKQPKDNKPVDTVPSTTGHDVNVDDGTAYQELTEVTNQPQRGDLGHTAVNPDTYVNVEGDNSAYQALGEVTQPSLYDTPFQK</sequence>
<keyword evidence="6 10" id="KW-1133">Transmembrane helix</keyword>
<dbReference type="Pfam" id="PF00002">
    <property type="entry name" value="7tm_2"/>
    <property type="match status" value="1"/>
</dbReference>
<dbReference type="Gene3D" id="1.20.1070.10">
    <property type="entry name" value="Rhodopsin 7-helix transmembrane proteins"/>
    <property type="match status" value="1"/>
</dbReference>
<feature type="transmembrane region" description="Helical" evidence="10">
    <location>
        <begin position="229"/>
        <end position="247"/>
    </location>
</feature>
<keyword evidence="13" id="KW-1185">Reference proteome</keyword>
<evidence type="ECO:0000256" key="8">
    <source>
        <dbReference type="ARBA" id="ARBA00023157"/>
    </source>
</evidence>
<dbReference type="PANTHER" id="PTHR24043">
    <property type="entry name" value="SCAVENGER RECEPTOR CLASS F"/>
    <property type="match status" value="1"/>
</dbReference>
<dbReference type="Gene3D" id="2.170.300.10">
    <property type="entry name" value="Tie2 ligand-binding domain superfamily"/>
    <property type="match status" value="2"/>
</dbReference>
<dbReference type="Proteomes" id="UP000005408">
    <property type="component" value="Unassembled WGS sequence"/>
</dbReference>
<proteinExistence type="predicted"/>
<feature type="region of interest" description="Disordered" evidence="9">
    <location>
        <begin position="654"/>
        <end position="676"/>
    </location>
</feature>
<keyword evidence="5 10" id="KW-0812">Transmembrane</keyword>
<evidence type="ECO:0000256" key="7">
    <source>
        <dbReference type="ARBA" id="ARBA00023136"/>
    </source>
</evidence>
<protein>
    <recommendedName>
        <fullName evidence="11">GAIN-B domain-containing protein</fullName>
    </recommendedName>
</protein>
<keyword evidence="7 10" id="KW-0472">Membrane</keyword>
<dbReference type="InterPro" id="IPR000832">
    <property type="entry name" value="GPCR_2_secretin-like"/>
</dbReference>
<evidence type="ECO:0000256" key="9">
    <source>
        <dbReference type="SAM" id="MobiDB-lite"/>
    </source>
</evidence>
<dbReference type="InterPro" id="IPR000742">
    <property type="entry name" value="EGF"/>
</dbReference>
<evidence type="ECO:0000256" key="4">
    <source>
        <dbReference type="ARBA" id="ARBA00022536"/>
    </source>
</evidence>
<dbReference type="PROSITE" id="PS50221">
    <property type="entry name" value="GAIN_B"/>
    <property type="match status" value="1"/>
</dbReference>
<evidence type="ECO:0000259" key="11">
    <source>
        <dbReference type="PROSITE" id="PS50221"/>
    </source>
</evidence>
<dbReference type="SMART" id="SM00303">
    <property type="entry name" value="GPS"/>
    <property type="match status" value="1"/>
</dbReference>
<dbReference type="EnsemblMetazoa" id="G9312.1">
    <property type="protein sequence ID" value="G9312.1:cds"/>
    <property type="gene ID" value="G9312"/>
</dbReference>
<dbReference type="InterPro" id="IPR000203">
    <property type="entry name" value="GPS"/>
</dbReference>
<dbReference type="GO" id="GO:0005886">
    <property type="term" value="C:plasma membrane"/>
    <property type="evidence" value="ECO:0007669"/>
    <property type="project" value="UniProtKB-SubCell"/>
</dbReference>
<dbReference type="GO" id="GO:0005044">
    <property type="term" value="F:scavenger receptor activity"/>
    <property type="evidence" value="ECO:0007669"/>
    <property type="project" value="InterPro"/>
</dbReference>
<dbReference type="SMART" id="SM00181">
    <property type="entry name" value="EGF"/>
    <property type="match status" value="5"/>
</dbReference>
<evidence type="ECO:0000256" key="6">
    <source>
        <dbReference type="ARBA" id="ARBA00022989"/>
    </source>
</evidence>
<keyword evidence="8" id="KW-1015">Disulfide bond</keyword>
<dbReference type="InterPro" id="IPR046338">
    <property type="entry name" value="GAIN_dom_sf"/>
</dbReference>
<dbReference type="AlphaFoldDB" id="A0A8W8P1I7"/>
<comment type="subcellular location">
    <subcellularLocation>
        <location evidence="2">Cell membrane</location>
    </subcellularLocation>
    <subcellularLocation>
        <location evidence="1">Membrane</location>
        <topology evidence="1">Multi-pass membrane protein</topology>
    </subcellularLocation>
</comment>
<keyword evidence="4" id="KW-0245">EGF-like domain</keyword>
<feature type="transmembrane region" description="Helical" evidence="10">
    <location>
        <begin position="201"/>
        <end position="222"/>
    </location>
</feature>
<evidence type="ECO:0000256" key="3">
    <source>
        <dbReference type="ARBA" id="ARBA00022475"/>
    </source>
</evidence>
<evidence type="ECO:0000313" key="13">
    <source>
        <dbReference type="Proteomes" id="UP000005408"/>
    </source>
</evidence>
<name>A0A8W8P1I7_MAGGI</name>